<accession>A0ABD0JB25</accession>
<gene>
    <name evidence="1" type="ORF">BaRGS_00036702</name>
</gene>
<sequence length="266" mass="29190">MEMSVLQVNPRTGTFSCPAAYKKVLLRQGSMASSYVDRRCTSCGFLWLKTCCKDTTYHISATYKIFWCATLDPVPARTGYMFGGLFSTKTANPVTRSHQCPPKFRSIMLGHGLDLHVCVSDEYEHGAEHAVPFAGFFSCSAGNPFALTGNAAKDQFENGDAEDWPHRCPEGYSRHIATIDQGCEVKYCVRIGAFSELDLPSATLPPFMQKPPLTGPPEDDYVFDSQTRSWTKNETESECRVVCDVGNASVGSIALVLGCLVLLIIA</sequence>
<dbReference type="EMBL" id="JACVVK020000524">
    <property type="protein sequence ID" value="KAK7468051.1"/>
    <property type="molecule type" value="Genomic_DNA"/>
</dbReference>
<keyword evidence="2" id="KW-1185">Reference proteome</keyword>
<proteinExistence type="predicted"/>
<comment type="caution">
    <text evidence="1">The sequence shown here is derived from an EMBL/GenBank/DDBJ whole genome shotgun (WGS) entry which is preliminary data.</text>
</comment>
<organism evidence="1 2">
    <name type="scientific">Batillaria attramentaria</name>
    <dbReference type="NCBI Taxonomy" id="370345"/>
    <lineage>
        <taxon>Eukaryota</taxon>
        <taxon>Metazoa</taxon>
        <taxon>Spiralia</taxon>
        <taxon>Lophotrochozoa</taxon>
        <taxon>Mollusca</taxon>
        <taxon>Gastropoda</taxon>
        <taxon>Caenogastropoda</taxon>
        <taxon>Sorbeoconcha</taxon>
        <taxon>Cerithioidea</taxon>
        <taxon>Batillariidae</taxon>
        <taxon>Batillaria</taxon>
    </lineage>
</organism>
<protein>
    <submittedName>
        <fullName evidence="1">Uncharacterized protein</fullName>
    </submittedName>
</protein>
<evidence type="ECO:0000313" key="2">
    <source>
        <dbReference type="Proteomes" id="UP001519460"/>
    </source>
</evidence>
<dbReference type="Proteomes" id="UP001519460">
    <property type="component" value="Unassembled WGS sequence"/>
</dbReference>
<dbReference type="AlphaFoldDB" id="A0ABD0JB25"/>
<name>A0ABD0JB25_9CAEN</name>
<reference evidence="1 2" key="1">
    <citation type="journal article" date="2023" name="Sci. Data">
        <title>Genome assembly of the Korean intertidal mud-creeper Batillaria attramentaria.</title>
        <authorList>
            <person name="Patra A.K."/>
            <person name="Ho P.T."/>
            <person name="Jun S."/>
            <person name="Lee S.J."/>
            <person name="Kim Y."/>
            <person name="Won Y.J."/>
        </authorList>
    </citation>
    <scope>NUCLEOTIDE SEQUENCE [LARGE SCALE GENOMIC DNA]</scope>
    <source>
        <strain evidence="1">Wonlab-2016</strain>
    </source>
</reference>
<evidence type="ECO:0000313" key="1">
    <source>
        <dbReference type="EMBL" id="KAK7468051.1"/>
    </source>
</evidence>